<evidence type="ECO:0000259" key="2">
    <source>
        <dbReference type="Pfam" id="PF07364"/>
    </source>
</evidence>
<dbReference type="Pfam" id="PF07171">
    <property type="entry name" value="MlrC_C"/>
    <property type="match status" value="1"/>
</dbReference>
<accession>A0A7X2TSJ2</accession>
<gene>
    <name evidence="3" type="ORF">FYJ80_09555</name>
</gene>
<dbReference type="Pfam" id="PF07364">
    <property type="entry name" value="DUF1485"/>
    <property type="match status" value="1"/>
</dbReference>
<organism evidence="3 4">
    <name type="scientific">Bullifex porci</name>
    <dbReference type="NCBI Taxonomy" id="2606638"/>
    <lineage>
        <taxon>Bacteria</taxon>
        <taxon>Pseudomonadati</taxon>
        <taxon>Spirochaetota</taxon>
        <taxon>Spirochaetia</taxon>
        <taxon>Spirochaetales</taxon>
        <taxon>Spirochaetaceae</taxon>
        <taxon>Bullifex</taxon>
    </lineage>
</organism>
<evidence type="ECO:0000259" key="1">
    <source>
        <dbReference type="Pfam" id="PF07171"/>
    </source>
</evidence>
<dbReference type="InterPro" id="IPR015995">
    <property type="entry name" value="MlrC_N"/>
</dbReference>
<sequence length="484" mass="53905">MKIFTGGFHHESDTFNPIVTTIEDILVRRGEQLQECMREDSLYGINKALRDKGFEVVSSLHARAVPNGEWDKNVYLNLREEFLTSLKETLPVDGICLALHGSMRVKEIGKAESDLLKQIRLLCPHTPITASLDMHATITEELLALIDGVVGYKCAPHTDTIETGIAAANLLIKLINNKRLYMSAFRIPMLIAGEKSETSTEPMKSIMAKVREREKEAESVSLFMGFPWADVEENGVTALCVSAISKSHAASIALDIANTFCKYKDDFKFCCEAYEELEALAKCKEYISQKSFPIIISDSGDNPTAGSSGDVTNFLRRILADNYLTTLKPPLIYQAFYDPEVVDLAFNSGKDSSIKGYLGAKFDNIKSKPIEFEGKVIALCPSYNNKRIALIRIKGVDVVVTSAHMGCYEVEMMESLGVVAKDRRVIVVKLGYLEPELKAIANKSILALTDGSSNELFERLEYKKLPRPFYPLDKDAMVEVKEIL</sequence>
<keyword evidence="4" id="KW-1185">Reference proteome</keyword>
<protein>
    <submittedName>
        <fullName evidence="3">M81 family metallopeptidase</fullName>
    </submittedName>
</protein>
<comment type="caution">
    <text evidence="3">The sequence shown here is derived from an EMBL/GenBank/DDBJ whole genome shotgun (WGS) entry which is preliminary data.</text>
</comment>
<dbReference type="AlphaFoldDB" id="A0A7X2TSJ2"/>
<evidence type="ECO:0000313" key="4">
    <source>
        <dbReference type="Proteomes" id="UP000460549"/>
    </source>
</evidence>
<reference evidence="3 4" key="1">
    <citation type="submission" date="2019-08" db="EMBL/GenBank/DDBJ databases">
        <title>In-depth cultivation of the pig gut microbiome towards novel bacterial diversity and tailored functional studies.</title>
        <authorList>
            <person name="Wylensek D."/>
            <person name="Hitch T.C.A."/>
            <person name="Clavel T."/>
        </authorList>
    </citation>
    <scope>NUCLEOTIDE SEQUENCE [LARGE SCALE GENOMIC DNA]</scope>
    <source>
        <strain evidence="3 4">NM-380-WT-3C1</strain>
    </source>
</reference>
<feature type="domain" description="Microcystin LR degradation protein MlrC C-terminal" evidence="1">
    <location>
        <begin position="296"/>
        <end position="464"/>
    </location>
</feature>
<proteinExistence type="predicted"/>
<dbReference type="InterPro" id="IPR010799">
    <property type="entry name" value="MlrC_C"/>
</dbReference>
<evidence type="ECO:0000313" key="3">
    <source>
        <dbReference type="EMBL" id="MSU07013.1"/>
    </source>
</evidence>
<dbReference type="RefSeq" id="WP_154426358.1">
    <property type="nucleotide sequence ID" value="NZ_VUNN01000023.1"/>
</dbReference>
<dbReference type="Proteomes" id="UP000460549">
    <property type="component" value="Unassembled WGS sequence"/>
</dbReference>
<dbReference type="EMBL" id="VUNN01000023">
    <property type="protein sequence ID" value="MSU07013.1"/>
    <property type="molecule type" value="Genomic_DNA"/>
</dbReference>
<name>A0A7X2TSJ2_9SPIO</name>
<feature type="domain" description="Microcystin LR degradation protein MlrC N-terminal" evidence="2">
    <location>
        <begin position="2"/>
        <end position="275"/>
    </location>
</feature>